<comment type="caution">
    <text evidence="2">The sequence shown here is derived from an EMBL/GenBank/DDBJ whole genome shotgun (WGS) entry which is preliminary data.</text>
</comment>
<evidence type="ECO:0000313" key="2">
    <source>
        <dbReference type="EMBL" id="GFX90146.1"/>
    </source>
</evidence>
<dbReference type="InterPro" id="IPR012337">
    <property type="entry name" value="RNaseH-like_sf"/>
</dbReference>
<dbReference type="PROSITE" id="PS50994">
    <property type="entry name" value="INTEGRASE"/>
    <property type="match status" value="1"/>
</dbReference>
<gene>
    <name evidence="2" type="primary">AVEN_95668_1</name>
    <name evidence="2" type="ORF">TNCV_2712671</name>
</gene>
<organism evidence="2 3">
    <name type="scientific">Trichonephila clavipes</name>
    <name type="common">Golden silk orbweaver</name>
    <name type="synonym">Nephila clavipes</name>
    <dbReference type="NCBI Taxonomy" id="2585209"/>
    <lineage>
        <taxon>Eukaryota</taxon>
        <taxon>Metazoa</taxon>
        <taxon>Ecdysozoa</taxon>
        <taxon>Arthropoda</taxon>
        <taxon>Chelicerata</taxon>
        <taxon>Arachnida</taxon>
        <taxon>Araneae</taxon>
        <taxon>Araneomorphae</taxon>
        <taxon>Entelegynae</taxon>
        <taxon>Araneoidea</taxon>
        <taxon>Nephilidae</taxon>
        <taxon>Trichonephila</taxon>
    </lineage>
</organism>
<dbReference type="InterPro" id="IPR036397">
    <property type="entry name" value="RNaseH_sf"/>
</dbReference>
<evidence type="ECO:0000259" key="1">
    <source>
        <dbReference type="PROSITE" id="PS50994"/>
    </source>
</evidence>
<reference evidence="2" key="1">
    <citation type="submission" date="2020-08" db="EMBL/GenBank/DDBJ databases">
        <title>Multicomponent nature underlies the extraordinary mechanical properties of spider dragline silk.</title>
        <authorList>
            <person name="Kono N."/>
            <person name="Nakamura H."/>
            <person name="Mori M."/>
            <person name="Yoshida Y."/>
            <person name="Ohtoshi R."/>
            <person name="Malay A.D."/>
            <person name="Moran D.A.P."/>
            <person name="Tomita M."/>
            <person name="Numata K."/>
            <person name="Arakawa K."/>
        </authorList>
    </citation>
    <scope>NUCLEOTIDE SEQUENCE</scope>
</reference>
<dbReference type="GO" id="GO:0003676">
    <property type="term" value="F:nucleic acid binding"/>
    <property type="evidence" value="ECO:0007669"/>
    <property type="project" value="InterPro"/>
</dbReference>
<feature type="domain" description="Integrase catalytic" evidence="1">
    <location>
        <begin position="9"/>
        <end position="201"/>
    </location>
</feature>
<dbReference type="Gene3D" id="3.30.420.10">
    <property type="entry name" value="Ribonuclease H-like superfamily/Ribonuclease H"/>
    <property type="match status" value="1"/>
</dbReference>
<dbReference type="InterPro" id="IPR001584">
    <property type="entry name" value="Integrase_cat-core"/>
</dbReference>
<accession>A0A8X6R839</accession>
<dbReference type="Proteomes" id="UP000887159">
    <property type="component" value="Unassembled WGS sequence"/>
</dbReference>
<dbReference type="GO" id="GO:0015074">
    <property type="term" value="P:DNA integration"/>
    <property type="evidence" value="ECO:0007669"/>
    <property type="project" value="InterPro"/>
</dbReference>
<dbReference type="EMBL" id="BMAU01021092">
    <property type="protein sequence ID" value="GFX90146.1"/>
    <property type="molecule type" value="Genomic_DNA"/>
</dbReference>
<sequence>MGNLPYERVNMAPPFSITGLDLGGPYFVTYKHQRKGVLNKIYVCVCIYFVTRAIHLEILSDLTSDAIIATLKRFMSRRGKCSKIFTDNATNFVGASSQLEVFYKTLNFPDQNLAAYFTEEGIEWNFIPPRAPHMGGLWEAGIKSVKHHLKRALGRSRLTYEEFETVIIQVEEILNSRPLTPISNDFDNFEIKPLAENNQGNSGSLEKMEYRLSEYSPTERKVDDREGQCNVWYNGNCKGGFYTSLQLAFRARR</sequence>
<protein>
    <submittedName>
        <fullName evidence="2">Integrase catalytic domain-containing protein</fullName>
    </submittedName>
</protein>
<dbReference type="PANTHER" id="PTHR47331">
    <property type="entry name" value="PHD-TYPE DOMAIN-CONTAINING PROTEIN"/>
    <property type="match status" value="1"/>
</dbReference>
<keyword evidence="3" id="KW-1185">Reference proteome</keyword>
<dbReference type="AlphaFoldDB" id="A0A8X6R839"/>
<evidence type="ECO:0000313" key="3">
    <source>
        <dbReference type="Proteomes" id="UP000887159"/>
    </source>
</evidence>
<name>A0A8X6R839_TRICX</name>
<dbReference type="SUPFAM" id="SSF53098">
    <property type="entry name" value="Ribonuclease H-like"/>
    <property type="match status" value="1"/>
</dbReference>
<proteinExistence type="predicted"/>